<dbReference type="PROSITE" id="PS50297">
    <property type="entry name" value="ANK_REP_REGION"/>
    <property type="match status" value="1"/>
</dbReference>
<dbReference type="EMBL" id="SKBN01000027">
    <property type="protein sequence ID" value="TGJ86444.1"/>
    <property type="molecule type" value="Genomic_DNA"/>
</dbReference>
<sequence length="443" mass="50175">MSLYHDYLRDTAVTTDRLGGVYKPSQPVLVFRPLTPCFDDIAVPRWRKHIDGDFAAYLRQALRHLSGERHQNDYKQRDFELHELAQTDIVAASIKICMLETETRVFTAREEENAFITLLVACADRDMAEVKTLNGILETLFGISALTTPLLLQILVAVAFSHYNNALVSDLVSWSPPPRRNLFNLKPRHEGPCSTWLWTHWLHSGSTGGKPLSAWVALLRAEWVAPSGDMMEFVYRAENNVEESSHAIYIFERVLKSKAGLPVSCLSTIEQTVKMGPPAVVAHMLTRLSHRNIKPRPHFLLTDAASRTRVDGILGKILINAEMLEVLRPMNLDINSIIDPRGKAKGVSPLERTPLHAATSHGNIGIIRWCLKNGARPTKDRSGNYQWEEVKDNNRDEVLALYRAEGWEIDRKAWLLEHDRKNTEIRQKGSFLCIFPRTSSVSS</sequence>
<name>A0A4Z0YR28_9PEZI</name>
<dbReference type="AlphaFoldDB" id="A0A4Z0YR28"/>
<feature type="repeat" description="ANK" evidence="1">
    <location>
        <begin position="350"/>
        <end position="382"/>
    </location>
</feature>
<reference evidence="2 3" key="1">
    <citation type="submission" date="2019-03" db="EMBL/GenBank/DDBJ databases">
        <title>Draft genome sequence of Xylaria hypoxylon DSM 108379, a ubiquitous saprotrophic-parasitic fungi on hardwood.</title>
        <authorList>
            <person name="Buettner E."/>
            <person name="Leonhardt S."/>
            <person name="Gebauer A.M."/>
            <person name="Liers C."/>
            <person name="Hofrichter M."/>
            <person name="Kellner H."/>
        </authorList>
    </citation>
    <scope>NUCLEOTIDE SEQUENCE [LARGE SCALE GENOMIC DNA]</scope>
    <source>
        <strain evidence="2 3">DSM 108379</strain>
    </source>
</reference>
<protein>
    <submittedName>
        <fullName evidence="2">Uncharacterized protein</fullName>
    </submittedName>
</protein>
<keyword evidence="1" id="KW-0040">ANK repeat</keyword>
<evidence type="ECO:0000313" key="2">
    <source>
        <dbReference type="EMBL" id="TGJ86444.1"/>
    </source>
</evidence>
<organism evidence="2 3">
    <name type="scientific">Xylaria hypoxylon</name>
    <dbReference type="NCBI Taxonomy" id="37992"/>
    <lineage>
        <taxon>Eukaryota</taxon>
        <taxon>Fungi</taxon>
        <taxon>Dikarya</taxon>
        <taxon>Ascomycota</taxon>
        <taxon>Pezizomycotina</taxon>
        <taxon>Sordariomycetes</taxon>
        <taxon>Xylariomycetidae</taxon>
        <taxon>Xylariales</taxon>
        <taxon>Xylariaceae</taxon>
        <taxon>Xylaria</taxon>
    </lineage>
</organism>
<dbReference type="InterPro" id="IPR002110">
    <property type="entry name" value="Ankyrin_rpt"/>
</dbReference>
<keyword evidence="3" id="KW-1185">Reference proteome</keyword>
<comment type="caution">
    <text evidence="2">The sequence shown here is derived from an EMBL/GenBank/DDBJ whole genome shotgun (WGS) entry which is preliminary data.</text>
</comment>
<accession>A0A4Z0YR28</accession>
<proteinExistence type="predicted"/>
<dbReference type="InterPro" id="IPR036770">
    <property type="entry name" value="Ankyrin_rpt-contain_sf"/>
</dbReference>
<dbReference type="Gene3D" id="1.25.40.20">
    <property type="entry name" value="Ankyrin repeat-containing domain"/>
    <property type="match status" value="1"/>
</dbReference>
<evidence type="ECO:0000313" key="3">
    <source>
        <dbReference type="Proteomes" id="UP000297716"/>
    </source>
</evidence>
<gene>
    <name evidence="2" type="ORF">E0Z10_g2315</name>
</gene>
<dbReference type="PROSITE" id="PS50088">
    <property type="entry name" value="ANK_REPEAT"/>
    <property type="match status" value="1"/>
</dbReference>
<evidence type="ECO:0000256" key="1">
    <source>
        <dbReference type="PROSITE-ProRule" id="PRU00023"/>
    </source>
</evidence>
<dbReference type="OrthoDB" id="341259at2759"/>
<dbReference type="SUPFAM" id="SSF48403">
    <property type="entry name" value="Ankyrin repeat"/>
    <property type="match status" value="1"/>
</dbReference>
<dbReference type="Pfam" id="PF00023">
    <property type="entry name" value="Ank"/>
    <property type="match status" value="1"/>
</dbReference>
<dbReference type="Proteomes" id="UP000297716">
    <property type="component" value="Unassembled WGS sequence"/>
</dbReference>